<dbReference type="InterPro" id="IPR010323">
    <property type="entry name" value="DUF924"/>
</dbReference>
<sequence length="220" mass="24957">MPPVVELTEKTATWTVGHVGPTYAGGDMYDAALPKVDRPMPHSPDDVLHFWFEELEPAQWWQKDTELDRRIAERFGELHARACQGELFAWRSTPRGRLAEVIVIDQFSRNIHRDSAAAFAADGMALALAQEAVAGGHDAELSTTEKAFLYLPYMHSESARIHEEAVRLYSAPGLEYNLEFEHKHKVIIDRFGRYPHRNAILGRRSTPEEIDFLKGPDSSF</sequence>
<dbReference type="Proteomes" id="UP000066624">
    <property type="component" value="Chromosome"/>
</dbReference>
<accession>A0A0K0Y050</accession>
<evidence type="ECO:0008006" key="3">
    <source>
        <dbReference type="Google" id="ProtNLM"/>
    </source>
</evidence>
<name>A0A0K0Y050_9GAMM</name>
<dbReference type="Gene3D" id="1.25.40.10">
    <property type="entry name" value="Tetratricopeptide repeat domain"/>
    <property type="match status" value="1"/>
</dbReference>
<dbReference type="InterPro" id="IPR011990">
    <property type="entry name" value="TPR-like_helical_dom_sf"/>
</dbReference>
<dbReference type="PATRIC" id="fig|1579979.3.peg.2950"/>
<dbReference type="EMBL" id="CP012154">
    <property type="protein sequence ID" value="AKS43241.1"/>
    <property type="molecule type" value="Genomic_DNA"/>
</dbReference>
<dbReference type="SUPFAM" id="SSF48452">
    <property type="entry name" value="TPR-like"/>
    <property type="match status" value="1"/>
</dbReference>
<dbReference type="Gene3D" id="1.20.58.320">
    <property type="entry name" value="TPR-like"/>
    <property type="match status" value="1"/>
</dbReference>
<proteinExistence type="predicted"/>
<reference evidence="1 2" key="1">
    <citation type="submission" date="2015-07" db="EMBL/GenBank/DDBJ databases">
        <authorList>
            <person name="Noorani M."/>
        </authorList>
    </citation>
    <scope>NUCLEOTIDE SEQUENCE [LARGE SCALE GENOMIC DNA]</scope>
    <source>
        <strain evidence="1 2">KCTC 42284</strain>
    </source>
</reference>
<dbReference type="AlphaFoldDB" id="A0A0K0Y050"/>
<gene>
    <name evidence="1" type="ORF">WM2015_2884</name>
</gene>
<keyword evidence="2" id="KW-1185">Reference proteome</keyword>
<protein>
    <recommendedName>
        <fullName evidence="3">Transmembrane protein</fullName>
    </recommendedName>
</protein>
<evidence type="ECO:0000313" key="1">
    <source>
        <dbReference type="EMBL" id="AKS43241.1"/>
    </source>
</evidence>
<dbReference type="KEGG" id="wma:WM2015_2884"/>
<dbReference type="Pfam" id="PF06041">
    <property type="entry name" value="DUF924"/>
    <property type="match status" value="1"/>
</dbReference>
<evidence type="ECO:0000313" key="2">
    <source>
        <dbReference type="Proteomes" id="UP000066624"/>
    </source>
</evidence>
<organism evidence="1 2">
    <name type="scientific">Wenzhouxiangella marina</name>
    <dbReference type="NCBI Taxonomy" id="1579979"/>
    <lineage>
        <taxon>Bacteria</taxon>
        <taxon>Pseudomonadati</taxon>
        <taxon>Pseudomonadota</taxon>
        <taxon>Gammaproteobacteria</taxon>
        <taxon>Chromatiales</taxon>
        <taxon>Wenzhouxiangellaceae</taxon>
        <taxon>Wenzhouxiangella</taxon>
    </lineage>
</organism>
<dbReference type="STRING" id="1579979.WM2015_2884"/>